<name>X1D5M9_9ZZZZ</name>
<feature type="non-terminal residue" evidence="2">
    <location>
        <position position="1"/>
    </location>
</feature>
<accession>X1D5M9</accession>
<reference evidence="2" key="1">
    <citation type="journal article" date="2014" name="Front. Microbiol.">
        <title>High frequency of phylogenetically diverse reductive dehalogenase-homologous genes in deep subseafloor sedimentary metagenomes.</title>
        <authorList>
            <person name="Kawai M."/>
            <person name="Futagami T."/>
            <person name="Toyoda A."/>
            <person name="Takaki Y."/>
            <person name="Nishi S."/>
            <person name="Hori S."/>
            <person name="Arai W."/>
            <person name="Tsubouchi T."/>
            <person name="Morono Y."/>
            <person name="Uchiyama I."/>
            <person name="Ito T."/>
            <person name="Fujiyama A."/>
            <person name="Inagaki F."/>
            <person name="Takami H."/>
        </authorList>
    </citation>
    <scope>NUCLEOTIDE SEQUENCE</scope>
    <source>
        <strain evidence="2">Expedition CK06-06</strain>
    </source>
</reference>
<protein>
    <submittedName>
        <fullName evidence="2">Uncharacterized protein</fullName>
    </submittedName>
</protein>
<organism evidence="2">
    <name type="scientific">marine sediment metagenome</name>
    <dbReference type="NCBI Taxonomy" id="412755"/>
    <lineage>
        <taxon>unclassified sequences</taxon>
        <taxon>metagenomes</taxon>
        <taxon>ecological metagenomes</taxon>
    </lineage>
</organism>
<feature type="region of interest" description="Disordered" evidence="1">
    <location>
        <begin position="1"/>
        <end position="36"/>
    </location>
</feature>
<sequence length="256" mass="28957">EIQGEKGEIPGNNPEITGKRGEITGNNPEITGKSLELFDKSPEIQGEKGEIPGNNPEITHTKRPINIPFVKPDEEIKSQSSSISPRGEKFARKKRMVTVDTIRNSLSSVFPGYHISNPKYHDTRDESRMKEYLIMIDGDIDVFEKAIIAAAPKKDEYLSNADGRIQVKIREMNTLKIEESIDLMLVEIDGTKITNEVDSIIDLDESMKKPVTWALLKYPKQEKNILGYAKRGLYNNKSIEVFIEALIEFDKKHNNG</sequence>
<comment type="caution">
    <text evidence="2">The sequence shown here is derived from an EMBL/GenBank/DDBJ whole genome shotgun (WGS) entry which is preliminary data.</text>
</comment>
<dbReference type="AlphaFoldDB" id="X1D5M9"/>
<evidence type="ECO:0000313" key="2">
    <source>
        <dbReference type="EMBL" id="GAH00419.1"/>
    </source>
</evidence>
<gene>
    <name evidence="2" type="ORF">S01H4_45597</name>
</gene>
<dbReference type="EMBL" id="BART01025399">
    <property type="protein sequence ID" value="GAH00419.1"/>
    <property type="molecule type" value="Genomic_DNA"/>
</dbReference>
<proteinExistence type="predicted"/>
<evidence type="ECO:0000256" key="1">
    <source>
        <dbReference type="SAM" id="MobiDB-lite"/>
    </source>
</evidence>